<protein>
    <recommendedName>
        <fullName evidence="3">Outer membrane protein beta-barrel domain-containing protein</fullName>
    </recommendedName>
</protein>
<dbReference type="Pfam" id="PF13505">
    <property type="entry name" value="OMP_b-brl"/>
    <property type="match status" value="1"/>
</dbReference>
<dbReference type="EMBL" id="JAGGJQ010000003">
    <property type="protein sequence ID" value="MBP1839469.1"/>
    <property type="molecule type" value="Genomic_DNA"/>
</dbReference>
<reference evidence="4" key="1">
    <citation type="submission" date="2021-03" db="EMBL/GenBank/DDBJ databases">
        <title>Genomic Encyclopedia of Type Strains, Phase IV (KMG-IV): sequencing the most valuable type-strain genomes for metagenomic binning, comparative biology and taxonomic classification.</title>
        <authorList>
            <person name="Goeker M."/>
        </authorList>
    </citation>
    <scope>NUCLEOTIDE SEQUENCE</scope>
    <source>
        <strain evidence="4">DSM 15523</strain>
        <strain evidence="5 7">DSM 16476</strain>
    </source>
</reference>
<dbReference type="Proteomes" id="UP001231587">
    <property type="component" value="Unassembled WGS sequence"/>
</dbReference>
<keyword evidence="1 2" id="KW-0732">Signal</keyword>
<gene>
    <name evidence="4" type="ORF">J2Z56_001380</name>
    <name evidence="5" type="ORF">J2Z57_001206</name>
</gene>
<dbReference type="Proteomes" id="UP001138672">
    <property type="component" value="Unassembled WGS sequence"/>
</dbReference>
<dbReference type="RefSeq" id="WP_057778142.1">
    <property type="nucleotide sequence ID" value="NZ_JAGGJQ010000003.1"/>
</dbReference>
<feature type="domain" description="Outer membrane protein beta-barrel" evidence="3">
    <location>
        <begin position="8"/>
        <end position="211"/>
    </location>
</feature>
<name>A0A9X0YJ40_9FLAO</name>
<feature type="signal peptide" evidence="2">
    <location>
        <begin position="1"/>
        <end position="19"/>
    </location>
</feature>
<evidence type="ECO:0000259" key="3">
    <source>
        <dbReference type="Pfam" id="PF13505"/>
    </source>
</evidence>
<evidence type="ECO:0000313" key="7">
    <source>
        <dbReference type="Proteomes" id="UP001231587"/>
    </source>
</evidence>
<dbReference type="EMBL" id="JAUSUU010000003">
    <property type="protein sequence ID" value="MDQ0334773.1"/>
    <property type="molecule type" value="Genomic_DNA"/>
</dbReference>
<evidence type="ECO:0000313" key="4">
    <source>
        <dbReference type="EMBL" id="MBP1839469.1"/>
    </source>
</evidence>
<comment type="caution">
    <text evidence="4">The sequence shown here is derived from an EMBL/GenBank/DDBJ whole genome shotgun (WGS) entry which is preliminary data.</text>
</comment>
<dbReference type="Gene3D" id="2.40.160.20">
    <property type="match status" value="1"/>
</dbReference>
<organism evidence="4 6">
    <name type="scientific">Formosa algae</name>
    <dbReference type="NCBI Taxonomy" id="225843"/>
    <lineage>
        <taxon>Bacteria</taxon>
        <taxon>Pseudomonadati</taxon>
        <taxon>Bacteroidota</taxon>
        <taxon>Flavobacteriia</taxon>
        <taxon>Flavobacteriales</taxon>
        <taxon>Flavobacteriaceae</taxon>
        <taxon>Formosa</taxon>
    </lineage>
</organism>
<evidence type="ECO:0000313" key="5">
    <source>
        <dbReference type="EMBL" id="MDQ0334773.1"/>
    </source>
</evidence>
<dbReference type="OrthoDB" id="1198954at2"/>
<dbReference type="InterPro" id="IPR027385">
    <property type="entry name" value="Beta-barrel_OMP"/>
</dbReference>
<evidence type="ECO:0000256" key="1">
    <source>
        <dbReference type="ARBA" id="ARBA00022729"/>
    </source>
</evidence>
<dbReference type="AlphaFoldDB" id="A0A9X0YJ40"/>
<evidence type="ECO:0000256" key="2">
    <source>
        <dbReference type="SAM" id="SignalP"/>
    </source>
</evidence>
<dbReference type="InterPro" id="IPR011250">
    <property type="entry name" value="OMP/PagP_B-barrel"/>
</dbReference>
<sequence length="286" mass="31222">MKKTILFLGVLLLSTMSYAQFQISASTGYAISSAGMKLGEEVNSSRTKNTYGSYGEGVNFQIRGTYFFNDSFGADLSFGYLHGSDQTVSKVDLDTQQVDAIARARAFGASASVVYKFTNNIYGRFGALIKVGGKTEAVVSSTSVFSDAEATYIGLPSGSYSETNYVEDFHGVFPLGFVAALGYKYDLNESISLFVEAEYYGISLKRKDSEIQEFNTDFFLADGTLAAEGVYTIDNLPDGYDIKTEYVDELAHTNTDAKELAVKVPYSSFGLNFGVTYKFKGKSKTE</sequence>
<feature type="chain" id="PRO_5040831740" description="Outer membrane protein beta-barrel domain-containing protein" evidence="2">
    <location>
        <begin position="20"/>
        <end position="286"/>
    </location>
</feature>
<dbReference type="SUPFAM" id="SSF56925">
    <property type="entry name" value="OMPA-like"/>
    <property type="match status" value="1"/>
</dbReference>
<accession>A0A9X0YJ40</accession>
<evidence type="ECO:0000313" key="6">
    <source>
        <dbReference type="Proteomes" id="UP001138672"/>
    </source>
</evidence>
<keyword evidence="7" id="KW-1185">Reference proteome</keyword>
<proteinExistence type="predicted"/>